<dbReference type="Gene3D" id="3.30.930.10">
    <property type="entry name" value="Bira Bifunctional Protein, Domain 2"/>
    <property type="match status" value="1"/>
</dbReference>
<dbReference type="SUPFAM" id="SSF55681">
    <property type="entry name" value="Class II aaRS and biotin synthetases"/>
    <property type="match status" value="1"/>
</dbReference>
<keyword evidence="3" id="KW-1185">Reference proteome</keyword>
<dbReference type="KEGG" id="rlc:K227x_10780"/>
<dbReference type="InterPro" id="IPR045864">
    <property type="entry name" value="aa-tRNA-synth_II/BPL/LPL"/>
</dbReference>
<dbReference type="OrthoDB" id="9774653at2"/>
<organism evidence="2 3">
    <name type="scientific">Rubripirellula lacrimiformis</name>
    <dbReference type="NCBI Taxonomy" id="1930273"/>
    <lineage>
        <taxon>Bacteria</taxon>
        <taxon>Pseudomonadati</taxon>
        <taxon>Planctomycetota</taxon>
        <taxon>Planctomycetia</taxon>
        <taxon>Pirellulales</taxon>
        <taxon>Pirellulaceae</taxon>
        <taxon>Rubripirellula</taxon>
    </lineage>
</organism>
<dbReference type="PANTHER" id="PTHR43679">
    <property type="entry name" value="OCTANOYLTRANSFERASE LIPM-RELATED"/>
    <property type="match status" value="1"/>
</dbReference>
<dbReference type="PANTHER" id="PTHR43679:SF2">
    <property type="entry name" value="OCTANOYL-[GCVH]:PROTEIN N-OCTANOYLTRANSFERASE"/>
    <property type="match status" value="1"/>
</dbReference>
<dbReference type="EMBL" id="CP036525">
    <property type="protein sequence ID" value="QDT02700.1"/>
    <property type="molecule type" value="Genomic_DNA"/>
</dbReference>
<evidence type="ECO:0000259" key="1">
    <source>
        <dbReference type="PROSITE" id="PS51733"/>
    </source>
</evidence>
<sequence length="275" mass="29985">MSLDEGRLIDLAAGDAAENMSLDQAMLESVDQGGPPTLRLYRWRKPTLSLGYFQRYADRKQHSESSQCVCVRRGSGGGAILHDSELTYSLAWPIDPRQTGANTRLYRLTHDAIARAIAEFGLRAVPHSVAGRNDISSGLAASAESGQADRDDNPARSVAEKRPDPFLCFQRRTADDLIVSGYKVLGSAQRKGKRAVLQHGSLLVRASPFAPELPGIWDLGGATDSVQQIAACVASNLSQTLQIAWNKAPFSRAEVVAAQKIAQDRYDNPDWLARR</sequence>
<accession>A0A517N6D9</accession>
<reference evidence="2 3" key="1">
    <citation type="submission" date="2019-02" db="EMBL/GenBank/DDBJ databases">
        <title>Deep-cultivation of Planctomycetes and their phenomic and genomic characterization uncovers novel biology.</title>
        <authorList>
            <person name="Wiegand S."/>
            <person name="Jogler M."/>
            <person name="Boedeker C."/>
            <person name="Pinto D."/>
            <person name="Vollmers J."/>
            <person name="Rivas-Marin E."/>
            <person name="Kohn T."/>
            <person name="Peeters S.H."/>
            <person name="Heuer A."/>
            <person name="Rast P."/>
            <person name="Oberbeckmann S."/>
            <person name="Bunk B."/>
            <person name="Jeske O."/>
            <person name="Meyerdierks A."/>
            <person name="Storesund J.E."/>
            <person name="Kallscheuer N."/>
            <person name="Luecker S."/>
            <person name="Lage O.M."/>
            <person name="Pohl T."/>
            <person name="Merkel B.J."/>
            <person name="Hornburger P."/>
            <person name="Mueller R.-W."/>
            <person name="Bruemmer F."/>
            <person name="Labrenz M."/>
            <person name="Spormann A.M."/>
            <person name="Op den Camp H."/>
            <person name="Overmann J."/>
            <person name="Amann R."/>
            <person name="Jetten M.S.M."/>
            <person name="Mascher T."/>
            <person name="Medema M.H."/>
            <person name="Devos D.P."/>
            <person name="Kaster A.-K."/>
            <person name="Ovreas L."/>
            <person name="Rohde M."/>
            <person name="Galperin M.Y."/>
            <person name="Jogler C."/>
        </authorList>
    </citation>
    <scope>NUCLEOTIDE SEQUENCE [LARGE SCALE GENOMIC DNA]</scope>
    <source>
        <strain evidence="2 3">K22_7</strain>
    </source>
</reference>
<evidence type="ECO:0000313" key="3">
    <source>
        <dbReference type="Proteomes" id="UP000318538"/>
    </source>
</evidence>
<name>A0A517N6D9_9BACT</name>
<protein>
    <submittedName>
        <fullName evidence="2">Octanoyltransferase LipM</fullName>
        <ecNumber evidence="2">2.3.1.181</ecNumber>
    </submittedName>
</protein>
<dbReference type="InterPro" id="IPR050664">
    <property type="entry name" value="Octanoyltrans_LipM/LipL"/>
</dbReference>
<dbReference type="GO" id="GO:0033819">
    <property type="term" value="F:lipoyl(octanoyl) transferase activity"/>
    <property type="evidence" value="ECO:0007669"/>
    <property type="project" value="UniProtKB-EC"/>
</dbReference>
<dbReference type="PROSITE" id="PS51733">
    <property type="entry name" value="BPL_LPL_CATALYTIC"/>
    <property type="match status" value="1"/>
</dbReference>
<evidence type="ECO:0000313" key="2">
    <source>
        <dbReference type="EMBL" id="QDT02700.1"/>
    </source>
</evidence>
<keyword evidence="2" id="KW-0012">Acyltransferase</keyword>
<dbReference type="Proteomes" id="UP000318538">
    <property type="component" value="Chromosome"/>
</dbReference>
<dbReference type="RefSeq" id="WP_145168485.1">
    <property type="nucleotide sequence ID" value="NZ_CP036525.1"/>
</dbReference>
<dbReference type="InterPro" id="IPR004143">
    <property type="entry name" value="BPL_LPL_catalytic"/>
</dbReference>
<keyword evidence="2" id="KW-0808">Transferase</keyword>
<feature type="domain" description="BPL/LPL catalytic" evidence="1">
    <location>
        <begin position="32"/>
        <end position="245"/>
    </location>
</feature>
<gene>
    <name evidence="2" type="primary">lipM</name>
    <name evidence="2" type="ORF">K227x_10780</name>
</gene>
<dbReference type="EC" id="2.3.1.181" evidence="2"/>
<dbReference type="Pfam" id="PF21948">
    <property type="entry name" value="LplA-B_cat"/>
    <property type="match status" value="1"/>
</dbReference>
<proteinExistence type="predicted"/>
<dbReference type="AlphaFoldDB" id="A0A517N6D9"/>